<accession>A0AA40C7F0</accession>
<protein>
    <submittedName>
        <fullName evidence="2">Uncharacterized protein</fullName>
    </submittedName>
</protein>
<comment type="caution">
    <text evidence="2">The sequence shown here is derived from an EMBL/GenBank/DDBJ whole genome shotgun (WGS) entry which is preliminary data.</text>
</comment>
<proteinExistence type="predicted"/>
<sequence>MGSQTAFPLQITTTGDLKALCQVLWSWELCDSCLDATPKASPRRGVAPCHCPWRQRAERLEPFFDFYRKTTRPYVPDFFGEHDQAIRSHQDLRDIIKSIKQNGAEHSQERCMREYFSLRAQGKESFVPGSDQARAFELAVRIMTMTSLSCDNSQEGFPAEATWDVEDKQAEAPQTWQEVDTLSGAMNKLFISRIHPSLQSSDSQSSIIRRNLTVVNLKRIAALRIEGTDNLQRHLRLDTTAGVVQIFHHTNFLKEHLLATKHEPNLPPIPRLLALETLCTLQLLFPSESSSQALLRNLVSKQGFDPDCLRFGTSPFELGGEKEWAMRFPIWGTRLMHLYDEIENPKPRGRIEVWLERKSKSRHIMMATMVGVLTAVLLGLFGLCLSIFQTWIAWQQWKDGSNR</sequence>
<dbReference type="AlphaFoldDB" id="A0AA40C7F0"/>
<keyword evidence="1" id="KW-1133">Transmembrane helix</keyword>
<evidence type="ECO:0000313" key="3">
    <source>
        <dbReference type="Proteomes" id="UP001175000"/>
    </source>
</evidence>
<evidence type="ECO:0000313" key="2">
    <source>
        <dbReference type="EMBL" id="KAK0627982.1"/>
    </source>
</evidence>
<dbReference type="Proteomes" id="UP001175000">
    <property type="component" value="Unassembled WGS sequence"/>
</dbReference>
<organism evidence="2 3">
    <name type="scientific">Immersiella caudata</name>
    <dbReference type="NCBI Taxonomy" id="314043"/>
    <lineage>
        <taxon>Eukaryota</taxon>
        <taxon>Fungi</taxon>
        <taxon>Dikarya</taxon>
        <taxon>Ascomycota</taxon>
        <taxon>Pezizomycotina</taxon>
        <taxon>Sordariomycetes</taxon>
        <taxon>Sordariomycetidae</taxon>
        <taxon>Sordariales</taxon>
        <taxon>Lasiosphaeriaceae</taxon>
        <taxon>Immersiella</taxon>
    </lineage>
</organism>
<reference evidence="2" key="1">
    <citation type="submission" date="2023-06" db="EMBL/GenBank/DDBJ databases">
        <title>Genome-scale phylogeny and comparative genomics of the fungal order Sordariales.</title>
        <authorList>
            <consortium name="Lawrence Berkeley National Laboratory"/>
            <person name="Hensen N."/>
            <person name="Bonometti L."/>
            <person name="Westerberg I."/>
            <person name="Brannstrom I.O."/>
            <person name="Guillou S."/>
            <person name="Cros-Aarteil S."/>
            <person name="Calhoun S."/>
            <person name="Haridas S."/>
            <person name="Kuo A."/>
            <person name="Mondo S."/>
            <person name="Pangilinan J."/>
            <person name="Riley R."/>
            <person name="Labutti K."/>
            <person name="Andreopoulos B."/>
            <person name="Lipzen A."/>
            <person name="Chen C."/>
            <person name="Yanf M."/>
            <person name="Daum C."/>
            <person name="Ng V."/>
            <person name="Clum A."/>
            <person name="Steindorff A."/>
            <person name="Ohm R."/>
            <person name="Martin F."/>
            <person name="Silar P."/>
            <person name="Natvig D."/>
            <person name="Lalanne C."/>
            <person name="Gautier V."/>
            <person name="Ament-Velasquez S.L."/>
            <person name="Kruys A."/>
            <person name="Hutchinson M.I."/>
            <person name="Powell A.J."/>
            <person name="Barry K."/>
            <person name="Miller A.N."/>
            <person name="Grigoriev I.V."/>
            <person name="Debuchy R."/>
            <person name="Gladieux P."/>
            <person name="Thoren M.H."/>
            <person name="Johannesson H."/>
        </authorList>
    </citation>
    <scope>NUCLEOTIDE SEQUENCE</scope>
    <source>
        <strain evidence="2">CBS 606.72</strain>
    </source>
</reference>
<keyword evidence="1" id="KW-0472">Membrane</keyword>
<evidence type="ECO:0000256" key="1">
    <source>
        <dbReference type="SAM" id="Phobius"/>
    </source>
</evidence>
<gene>
    <name evidence="2" type="ORF">B0T14DRAFT_513624</name>
</gene>
<keyword evidence="1" id="KW-0812">Transmembrane</keyword>
<feature type="transmembrane region" description="Helical" evidence="1">
    <location>
        <begin position="364"/>
        <end position="394"/>
    </location>
</feature>
<keyword evidence="3" id="KW-1185">Reference proteome</keyword>
<dbReference type="EMBL" id="JAULSU010000002">
    <property type="protein sequence ID" value="KAK0627982.1"/>
    <property type="molecule type" value="Genomic_DNA"/>
</dbReference>
<name>A0AA40C7F0_9PEZI</name>